<organism evidence="2 3">
    <name type="scientific">Pseudoxanthomonas mexicana</name>
    <dbReference type="NCBI Taxonomy" id="128785"/>
    <lineage>
        <taxon>Bacteria</taxon>
        <taxon>Pseudomonadati</taxon>
        <taxon>Pseudomonadota</taxon>
        <taxon>Gammaproteobacteria</taxon>
        <taxon>Lysobacterales</taxon>
        <taxon>Lysobacteraceae</taxon>
        <taxon>Pseudoxanthomonas</taxon>
    </lineage>
</organism>
<gene>
    <name evidence="2" type="ORF">H4W19_14740</name>
</gene>
<dbReference type="Pfam" id="PF10067">
    <property type="entry name" value="DUF2306"/>
    <property type="match status" value="1"/>
</dbReference>
<keyword evidence="1" id="KW-0472">Membrane</keyword>
<proteinExistence type="predicted"/>
<sequence>MPTFSPARTLQRGASAWFVAATLGQWAFVLFILAFFGGHTLTGDLAGLNDKPHVTGYVPGDTFGNLQFIAHALMGGIVTFSGTWQLVPALRRRWPRVHRWNGRLFLVVSLLGAVSGLYLTWVRGSQLGTGSNVSITLNGLLILAFATLAWRSARRRDFARHRRHALRAFLLVNGVWFLRIGIMLSGLVLATFGVEINYQGMVFVGVSFASWAIPLAVLELYLRAERSQRAAPRYAMGALLGVLALLTLAGSAAAVAFMWLPALSPGSAP</sequence>
<feature type="transmembrane region" description="Helical" evidence="1">
    <location>
        <begin position="102"/>
        <end position="121"/>
    </location>
</feature>
<dbReference type="InterPro" id="IPR018750">
    <property type="entry name" value="DUF2306_membrane"/>
</dbReference>
<feature type="transmembrane region" description="Helical" evidence="1">
    <location>
        <begin position="68"/>
        <end position="90"/>
    </location>
</feature>
<accession>A0ABX6RAS4</accession>
<reference evidence="2 3" key="1">
    <citation type="submission" date="2020-08" db="EMBL/GenBank/DDBJ databases">
        <title>Streptomycin resistant and MDR strain, P. mexicana.</title>
        <authorList>
            <person name="Ganesh-kumar S."/>
            <person name="Zhe T."/>
            <person name="Yu Z."/>
            <person name="Min Y."/>
        </authorList>
    </citation>
    <scope>NUCLEOTIDE SEQUENCE [LARGE SCALE GENOMIC DNA]</scope>
    <source>
        <strain evidence="2 3">GTZY</strain>
    </source>
</reference>
<dbReference type="RefSeq" id="WP_185894917.1">
    <property type="nucleotide sequence ID" value="NZ_CP060028.1"/>
</dbReference>
<keyword evidence="1" id="KW-1133">Transmembrane helix</keyword>
<name>A0ABX6RAS4_PSEMX</name>
<dbReference type="Proteomes" id="UP000515506">
    <property type="component" value="Chromosome"/>
</dbReference>
<keyword evidence="1" id="KW-0812">Transmembrane</keyword>
<feature type="transmembrane region" description="Helical" evidence="1">
    <location>
        <begin position="234"/>
        <end position="260"/>
    </location>
</feature>
<protein>
    <submittedName>
        <fullName evidence="2">DUF2306 domain-containing protein</fullName>
    </submittedName>
</protein>
<keyword evidence="3" id="KW-1185">Reference proteome</keyword>
<evidence type="ECO:0000313" key="2">
    <source>
        <dbReference type="EMBL" id="QND79588.1"/>
    </source>
</evidence>
<evidence type="ECO:0000256" key="1">
    <source>
        <dbReference type="SAM" id="Phobius"/>
    </source>
</evidence>
<feature type="transmembrane region" description="Helical" evidence="1">
    <location>
        <begin position="133"/>
        <end position="150"/>
    </location>
</feature>
<dbReference type="EMBL" id="CP060028">
    <property type="protein sequence ID" value="QND79588.1"/>
    <property type="molecule type" value="Genomic_DNA"/>
</dbReference>
<feature type="transmembrane region" description="Helical" evidence="1">
    <location>
        <begin position="170"/>
        <end position="194"/>
    </location>
</feature>
<evidence type="ECO:0000313" key="3">
    <source>
        <dbReference type="Proteomes" id="UP000515506"/>
    </source>
</evidence>
<feature type="transmembrane region" description="Helical" evidence="1">
    <location>
        <begin position="200"/>
        <end position="222"/>
    </location>
</feature>
<feature type="transmembrane region" description="Helical" evidence="1">
    <location>
        <begin position="16"/>
        <end position="36"/>
    </location>
</feature>